<evidence type="ECO:0000313" key="10">
    <source>
        <dbReference type="Proteomes" id="UP000546007"/>
    </source>
</evidence>
<evidence type="ECO:0000256" key="5">
    <source>
        <dbReference type="ARBA" id="ARBA00023136"/>
    </source>
</evidence>
<name>A0A7W6HTP3_9BACT</name>
<dbReference type="GeneID" id="93101011"/>
<evidence type="ECO:0000256" key="2">
    <source>
        <dbReference type="ARBA" id="ARBA00022475"/>
    </source>
</evidence>
<dbReference type="Pfam" id="PF02687">
    <property type="entry name" value="FtsX"/>
    <property type="match status" value="1"/>
</dbReference>
<evidence type="ECO:0000259" key="7">
    <source>
        <dbReference type="Pfam" id="PF02687"/>
    </source>
</evidence>
<reference evidence="9 10" key="1">
    <citation type="submission" date="2020-08" db="EMBL/GenBank/DDBJ databases">
        <title>Genomic Encyclopedia of Type Strains, Phase IV (KMG-IV): sequencing the most valuable type-strain genomes for metagenomic binning, comparative biology and taxonomic classification.</title>
        <authorList>
            <person name="Goeker M."/>
        </authorList>
    </citation>
    <scope>NUCLEOTIDE SEQUENCE [LARGE SCALE GENOMIC DNA]</scope>
    <source>
        <strain evidence="9 10">DSM 105721</strain>
    </source>
</reference>
<feature type="domain" description="MacB-like periplasmic core" evidence="8">
    <location>
        <begin position="25"/>
        <end position="207"/>
    </location>
</feature>
<organism evidence="9 10">
    <name type="scientific">Butyricimonas faecihominis</name>
    <dbReference type="NCBI Taxonomy" id="1472416"/>
    <lineage>
        <taxon>Bacteria</taxon>
        <taxon>Pseudomonadati</taxon>
        <taxon>Bacteroidota</taxon>
        <taxon>Bacteroidia</taxon>
        <taxon>Bacteroidales</taxon>
        <taxon>Odoribacteraceae</taxon>
        <taxon>Butyricimonas</taxon>
    </lineage>
</organism>
<evidence type="ECO:0000313" key="9">
    <source>
        <dbReference type="EMBL" id="MBB4024793.1"/>
    </source>
</evidence>
<evidence type="ECO:0000256" key="6">
    <source>
        <dbReference type="SAM" id="Phobius"/>
    </source>
</evidence>
<evidence type="ECO:0000256" key="4">
    <source>
        <dbReference type="ARBA" id="ARBA00022989"/>
    </source>
</evidence>
<comment type="caution">
    <text evidence="9">The sequence shown here is derived from an EMBL/GenBank/DDBJ whole genome shotgun (WGS) entry which is preliminary data.</text>
</comment>
<dbReference type="GO" id="GO:0022857">
    <property type="term" value="F:transmembrane transporter activity"/>
    <property type="evidence" value="ECO:0007669"/>
    <property type="project" value="TreeGrafter"/>
</dbReference>
<feature type="transmembrane region" description="Helical" evidence="6">
    <location>
        <begin position="20"/>
        <end position="44"/>
    </location>
</feature>
<dbReference type="Proteomes" id="UP000546007">
    <property type="component" value="Unassembled WGS sequence"/>
</dbReference>
<dbReference type="Pfam" id="PF12704">
    <property type="entry name" value="MacB_PCD"/>
    <property type="match status" value="1"/>
</dbReference>
<dbReference type="RefSeq" id="WP_124316507.1">
    <property type="nucleotide sequence ID" value="NZ_AP028155.1"/>
</dbReference>
<sequence length="407" mass="45922">MNKWKNYLRSALCSIGHNKVYALFCVIGTAFTFVFIIIMLQLVYDTTSDKAPFVNGDRTIVFSTFQDMNGRDVGGIYSKSTAWLMERIRTKEDYFMYYNSVGEVAVNDVYKTLSFAFVNGGYWKINQFHFIEGRPFTEQECLNKDAYVVLREDMAGMFFKRESVVGKKMEIQGREYTVIGVVRNFPTYAIRADGIWIPHVFNSFSPRGFGYYDLGVLFPRDVPVQNMKEDVAVAVKDYWRQINMQVDVKPENLYTFREARIDNFGSDLYAYGIPVAILLLLLIPAINIVTLNMANVDNYSDEIALKRALGAGLGDSFMQVISEIALLVIVGAILGIFLTYPVADWISVSFFNNGDEGQISLIEDLDYLVILCGVFPLSLLFTLLSGGIPAYIIARKNIATVLKGGSK</sequence>
<keyword evidence="2" id="KW-1003">Cell membrane</keyword>
<keyword evidence="5 6" id="KW-0472">Membrane</keyword>
<dbReference type="PANTHER" id="PTHR30572:SF18">
    <property type="entry name" value="ABC-TYPE MACROLIDE FAMILY EXPORT SYSTEM PERMEASE COMPONENT 2"/>
    <property type="match status" value="1"/>
</dbReference>
<evidence type="ECO:0000256" key="3">
    <source>
        <dbReference type="ARBA" id="ARBA00022692"/>
    </source>
</evidence>
<feature type="domain" description="ABC3 transporter permease C-terminal" evidence="7">
    <location>
        <begin position="275"/>
        <end position="398"/>
    </location>
</feature>
<accession>A0A7W6HTP3</accession>
<dbReference type="GO" id="GO:0005886">
    <property type="term" value="C:plasma membrane"/>
    <property type="evidence" value="ECO:0007669"/>
    <property type="project" value="UniProtKB-SubCell"/>
</dbReference>
<dbReference type="EMBL" id="JACIES010000001">
    <property type="protein sequence ID" value="MBB4024793.1"/>
    <property type="molecule type" value="Genomic_DNA"/>
</dbReference>
<dbReference type="InterPro" id="IPR050250">
    <property type="entry name" value="Macrolide_Exporter_MacB"/>
</dbReference>
<evidence type="ECO:0008006" key="11">
    <source>
        <dbReference type="Google" id="ProtNLM"/>
    </source>
</evidence>
<dbReference type="InterPro" id="IPR025857">
    <property type="entry name" value="MacB_PCD"/>
</dbReference>
<keyword evidence="4 6" id="KW-1133">Transmembrane helix</keyword>
<dbReference type="PANTHER" id="PTHR30572">
    <property type="entry name" value="MEMBRANE COMPONENT OF TRANSPORTER-RELATED"/>
    <property type="match status" value="1"/>
</dbReference>
<feature type="transmembrane region" description="Helical" evidence="6">
    <location>
        <begin position="367"/>
        <end position="393"/>
    </location>
</feature>
<proteinExistence type="predicted"/>
<dbReference type="AlphaFoldDB" id="A0A7W6HTP3"/>
<evidence type="ECO:0000259" key="8">
    <source>
        <dbReference type="Pfam" id="PF12704"/>
    </source>
</evidence>
<dbReference type="OrthoDB" id="1109882at2"/>
<feature type="transmembrane region" description="Helical" evidence="6">
    <location>
        <begin position="268"/>
        <end position="289"/>
    </location>
</feature>
<gene>
    <name evidence="9" type="ORF">GGR14_000554</name>
</gene>
<protein>
    <recommendedName>
        <fullName evidence="11">FtsX-like permease family protein</fullName>
    </recommendedName>
</protein>
<keyword evidence="10" id="KW-1185">Reference proteome</keyword>
<evidence type="ECO:0000256" key="1">
    <source>
        <dbReference type="ARBA" id="ARBA00004651"/>
    </source>
</evidence>
<feature type="transmembrane region" description="Helical" evidence="6">
    <location>
        <begin position="324"/>
        <end position="347"/>
    </location>
</feature>
<keyword evidence="3 6" id="KW-0812">Transmembrane</keyword>
<dbReference type="InterPro" id="IPR003838">
    <property type="entry name" value="ABC3_permease_C"/>
</dbReference>
<comment type="subcellular location">
    <subcellularLocation>
        <location evidence="1">Cell membrane</location>
        <topology evidence="1">Multi-pass membrane protein</topology>
    </subcellularLocation>
</comment>